<gene>
    <name evidence="1" type="ORF">AVEN_87118_1</name>
</gene>
<organism evidence="1 2">
    <name type="scientific">Araneus ventricosus</name>
    <name type="common">Orbweaver spider</name>
    <name type="synonym">Epeira ventricosa</name>
    <dbReference type="NCBI Taxonomy" id="182803"/>
    <lineage>
        <taxon>Eukaryota</taxon>
        <taxon>Metazoa</taxon>
        <taxon>Ecdysozoa</taxon>
        <taxon>Arthropoda</taxon>
        <taxon>Chelicerata</taxon>
        <taxon>Arachnida</taxon>
        <taxon>Araneae</taxon>
        <taxon>Araneomorphae</taxon>
        <taxon>Entelegynae</taxon>
        <taxon>Araneoidea</taxon>
        <taxon>Araneidae</taxon>
        <taxon>Araneus</taxon>
    </lineage>
</organism>
<proteinExistence type="predicted"/>
<protein>
    <submittedName>
        <fullName evidence="1">Uncharacterized protein</fullName>
    </submittedName>
</protein>
<keyword evidence="2" id="KW-1185">Reference proteome</keyword>
<evidence type="ECO:0000313" key="1">
    <source>
        <dbReference type="EMBL" id="GBM65695.1"/>
    </source>
</evidence>
<reference evidence="1 2" key="1">
    <citation type="journal article" date="2019" name="Sci. Rep.">
        <title>Orb-weaving spider Araneus ventricosus genome elucidates the spidroin gene catalogue.</title>
        <authorList>
            <person name="Kono N."/>
            <person name="Nakamura H."/>
            <person name="Ohtoshi R."/>
            <person name="Moran D.A.P."/>
            <person name="Shinohara A."/>
            <person name="Yoshida Y."/>
            <person name="Fujiwara M."/>
            <person name="Mori M."/>
            <person name="Tomita M."/>
            <person name="Arakawa K."/>
        </authorList>
    </citation>
    <scope>NUCLEOTIDE SEQUENCE [LARGE SCALE GENOMIC DNA]</scope>
</reference>
<name>A0A4Y2HK20_ARAVE</name>
<comment type="caution">
    <text evidence="1">The sequence shown here is derived from an EMBL/GenBank/DDBJ whole genome shotgun (WGS) entry which is preliminary data.</text>
</comment>
<accession>A0A4Y2HK20</accession>
<dbReference type="EMBL" id="BGPR01001989">
    <property type="protein sequence ID" value="GBM65695.1"/>
    <property type="molecule type" value="Genomic_DNA"/>
</dbReference>
<dbReference type="Proteomes" id="UP000499080">
    <property type="component" value="Unassembled WGS sequence"/>
</dbReference>
<dbReference type="AlphaFoldDB" id="A0A4Y2HK20"/>
<evidence type="ECO:0000313" key="2">
    <source>
        <dbReference type="Proteomes" id="UP000499080"/>
    </source>
</evidence>
<sequence>MSIRFVYRDAESHKSLTENQLFTAEHNNLEREMNQLPVEWEPSSSQKLRRGIRPIESWSVRMRTASGYHGDNLTHRHTPAWSSLAFF</sequence>